<feature type="region of interest" description="Disordered" evidence="1">
    <location>
        <begin position="158"/>
        <end position="198"/>
    </location>
</feature>
<evidence type="ECO:0000256" key="1">
    <source>
        <dbReference type="SAM" id="MobiDB-lite"/>
    </source>
</evidence>
<gene>
    <name evidence="2" type="ORF">I6H06_12960</name>
</gene>
<evidence type="ECO:0000313" key="2">
    <source>
        <dbReference type="EMBL" id="QPQ93189.1"/>
    </source>
</evidence>
<dbReference type="RefSeq" id="WP_015876061.1">
    <property type="nucleotide sequence ID" value="NZ_CP033641.1"/>
</dbReference>
<name>A0AAQ0BSU5_BURGL</name>
<dbReference type="AlphaFoldDB" id="A0AAQ0BSU5"/>
<dbReference type="GeneID" id="45698338"/>
<organism evidence="2 3">
    <name type="scientific">Burkholderia glumae</name>
    <name type="common">Pseudomonas glumae</name>
    <dbReference type="NCBI Taxonomy" id="337"/>
    <lineage>
        <taxon>Bacteria</taxon>
        <taxon>Pseudomonadati</taxon>
        <taxon>Pseudomonadota</taxon>
        <taxon>Betaproteobacteria</taxon>
        <taxon>Burkholderiales</taxon>
        <taxon>Burkholderiaceae</taxon>
        <taxon>Burkholderia</taxon>
    </lineage>
</organism>
<sequence>MPEFRFTKIKMKVTSINVRQELHGEEHCLAMDIHLEFNQSNRALDKLDGRLVEAFYWKSPTGNTEALEGVERVTDLPNLRFEHLVTPLKWAEKYEEGLFRVHHGNKPSDDIVMLEAKINEIKFHPKEGGTTLFNVRVQCNPDEAQVARMCALLQSEITGTIDSDPDEDDTAPPTDAEKLEKPAAAKTGRKPRRGKQTDAFADAAQQIADGASAE</sequence>
<reference evidence="2 3" key="1">
    <citation type="submission" date="2020-12" db="EMBL/GenBank/DDBJ databases">
        <title>FDA dAtabase for Regulatory Grade micrObial Sequences (FDA-ARGOS): Supporting development and validation of Infectious Disease Dx tests.</title>
        <authorList>
            <person name="Minogue T."/>
            <person name="Wolcott M."/>
            <person name="Wasieloski L."/>
            <person name="Aguilar W."/>
            <person name="Moore D."/>
            <person name="Jaissle J."/>
            <person name="Tallon L."/>
            <person name="Sadzewicz L."/>
            <person name="Zhao X."/>
            <person name="Boylan J."/>
            <person name="Ott S."/>
            <person name="Bowen H."/>
            <person name="Vavikolanu K."/>
            <person name="Mehta A."/>
            <person name="Aluvathingal J."/>
            <person name="Nadendla S."/>
            <person name="Yan Y."/>
            <person name="Sichtig H."/>
        </authorList>
    </citation>
    <scope>NUCLEOTIDE SEQUENCE [LARGE SCALE GENOMIC DNA]</scope>
    <source>
        <strain evidence="2 3">FDAARGOS_949</strain>
    </source>
</reference>
<dbReference type="Proteomes" id="UP000594892">
    <property type="component" value="Chromosome 2"/>
</dbReference>
<accession>A0AAQ0BSU5</accession>
<proteinExistence type="predicted"/>
<evidence type="ECO:0000313" key="3">
    <source>
        <dbReference type="Proteomes" id="UP000594892"/>
    </source>
</evidence>
<dbReference type="EMBL" id="CP065601">
    <property type="protein sequence ID" value="QPQ93189.1"/>
    <property type="molecule type" value="Genomic_DNA"/>
</dbReference>
<protein>
    <submittedName>
        <fullName evidence="2">Uncharacterized protein</fullName>
    </submittedName>
</protein>